<dbReference type="GO" id="GO:0009236">
    <property type="term" value="P:cobalamin biosynthetic process"/>
    <property type="evidence" value="ECO:0007669"/>
    <property type="project" value="InterPro"/>
</dbReference>
<keyword evidence="3" id="KW-1185">Reference proteome</keyword>
<dbReference type="SUPFAM" id="SSF159664">
    <property type="entry name" value="CobE/GbiG C-terminal domain-like"/>
    <property type="match status" value="1"/>
</dbReference>
<dbReference type="Pfam" id="PF01890">
    <property type="entry name" value="CbiG_C"/>
    <property type="match status" value="1"/>
</dbReference>
<dbReference type="InterPro" id="IPR002750">
    <property type="entry name" value="CobE/GbiG_C"/>
</dbReference>
<gene>
    <name evidence="2" type="ORF">DM194_24345</name>
</gene>
<keyword evidence="2" id="KW-0614">Plasmid</keyword>
<dbReference type="Proteomes" id="UP000249605">
    <property type="component" value="Plasmid unnamed3"/>
</dbReference>
<dbReference type="AlphaFoldDB" id="A0A2U9SF44"/>
<dbReference type="PROSITE" id="PS51257">
    <property type="entry name" value="PROKAR_LIPOPROTEIN"/>
    <property type="match status" value="1"/>
</dbReference>
<name>A0A2U9SF44_9PROT</name>
<organism evidence="2 3">
    <name type="scientific">Azospirillum ramasamyi</name>
    <dbReference type="NCBI Taxonomy" id="682998"/>
    <lineage>
        <taxon>Bacteria</taxon>
        <taxon>Pseudomonadati</taxon>
        <taxon>Pseudomonadota</taxon>
        <taxon>Alphaproteobacteria</taxon>
        <taxon>Rhodospirillales</taxon>
        <taxon>Azospirillaceae</taxon>
        <taxon>Azospirillum</taxon>
    </lineage>
</organism>
<protein>
    <submittedName>
        <fullName evidence="2">Cobalamin biosynthesis protein</fullName>
    </submittedName>
</protein>
<dbReference type="InterPro" id="IPR052553">
    <property type="entry name" value="CbiG_hydrolase"/>
</dbReference>
<dbReference type="PANTHER" id="PTHR37477">
    <property type="entry name" value="COBALT-PRECORRIN-5A HYDROLASE"/>
    <property type="match status" value="1"/>
</dbReference>
<sequence>MDRMTPDSLLFGPVFVGLGCRRGCGWEEIAALVAVAFDEAALPDAARRLAALAAPAMKADEAGLAEAARALGLPLRFIAEDAMLAAQDRVHTRSSTVLAAVGLASVAEAAALAAAGPGSRLLLPRRSTPRATVALALPAIALISDAFWGTRS</sequence>
<feature type="domain" description="CobE/GbiG C-terminal" evidence="1">
    <location>
        <begin position="15"/>
        <end position="136"/>
    </location>
</feature>
<dbReference type="KEGG" id="azm:DM194_24345"/>
<evidence type="ECO:0000259" key="1">
    <source>
        <dbReference type="Pfam" id="PF01890"/>
    </source>
</evidence>
<geneLocation type="plasmid" evidence="2 3">
    <name>unnamed3</name>
</geneLocation>
<dbReference type="PANTHER" id="PTHR37477:SF1">
    <property type="entry name" value="COBALT-PRECORRIN-5A HYDROLASE"/>
    <property type="match status" value="1"/>
</dbReference>
<accession>A0A2U9SF44</accession>
<dbReference type="Gene3D" id="3.30.420.180">
    <property type="entry name" value="CobE/GbiG C-terminal domain"/>
    <property type="match status" value="1"/>
</dbReference>
<reference evidence="2 3" key="1">
    <citation type="submission" date="2018-06" db="EMBL/GenBank/DDBJ databases">
        <title>Complete genome sequencing of Azospirillum sp. M2T2B2.</title>
        <authorList>
            <person name="Heo J."/>
            <person name="Kim S.-J."/>
            <person name="Kwon S.-W."/>
            <person name="Anandham R."/>
        </authorList>
    </citation>
    <scope>NUCLEOTIDE SEQUENCE [LARGE SCALE GENOMIC DNA]</scope>
    <source>
        <strain evidence="2 3">M2T2B2</strain>
        <plasmid evidence="2 3">unnamed3</plasmid>
    </source>
</reference>
<evidence type="ECO:0000313" key="2">
    <source>
        <dbReference type="EMBL" id="AWU97397.1"/>
    </source>
</evidence>
<evidence type="ECO:0000313" key="3">
    <source>
        <dbReference type="Proteomes" id="UP000249605"/>
    </source>
</evidence>
<dbReference type="RefSeq" id="WP_111070158.1">
    <property type="nucleotide sequence ID" value="NZ_CP029833.1"/>
</dbReference>
<dbReference type="EMBL" id="CP029833">
    <property type="protein sequence ID" value="AWU97397.1"/>
    <property type="molecule type" value="Genomic_DNA"/>
</dbReference>
<proteinExistence type="predicted"/>
<dbReference type="InterPro" id="IPR036518">
    <property type="entry name" value="CobE/GbiG_C_sf"/>
</dbReference>